<evidence type="ECO:0000313" key="3">
    <source>
        <dbReference type="Proteomes" id="UP000319817"/>
    </source>
</evidence>
<organism evidence="2 3">
    <name type="scientific">Stieleria marina</name>
    <dbReference type="NCBI Taxonomy" id="1930275"/>
    <lineage>
        <taxon>Bacteria</taxon>
        <taxon>Pseudomonadati</taxon>
        <taxon>Planctomycetota</taxon>
        <taxon>Planctomycetia</taxon>
        <taxon>Pirellulales</taxon>
        <taxon>Pirellulaceae</taxon>
        <taxon>Stieleria</taxon>
    </lineage>
</organism>
<sequence length="260" mass="26818">MSPPKPTSKPNAAGADSTGVDALSPSAHEISMAGLSRDQVRAAIHEITPSDNDEELTQIKLTGAEGQHSALMRIDHPVRLQIEGALGDYAFAFNAQADSRLVGNVGNGVGEGMMSGAVRIRGNAADGAGAAMTGGTLAIYGSAGDRCGAGMRGGGIFVRGNAGNEIAVGALGGMIVIGGDAGERLGDAMSNVTIFIRGRAKSLAEGVTDAPLRKREELRLGLLLINASIRGDAQEFRRIIPASVLDQENSRRGEVNPSYR</sequence>
<keyword evidence="3" id="KW-1185">Reference proteome</keyword>
<dbReference type="EMBL" id="CP036526">
    <property type="protein sequence ID" value="QDT13632.1"/>
    <property type="molecule type" value="Genomic_DNA"/>
</dbReference>
<dbReference type="Gene3D" id="2.160.20.60">
    <property type="entry name" value="Glutamate synthase, alpha subunit, C-terminal domain"/>
    <property type="match status" value="1"/>
</dbReference>
<name>A0A517P2N0_9BACT</name>
<dbReference type="GO" id="GO:0016491">
    <property type="term" value="F:oxidoreductase activity"/>
    <property type="evidence" value="ECO:0007669"/>
    <property type="project" value="InterPro"/>
</dbReference>
<dbReference type="PANTHER" id="PTHR39673">
    <property type="entry name" value="TUNGSTEN FORMYLMETHANOFURAN DEHYDROGENASE, SUBUNIT C (FWDC)"/>
    <property type="match status" value="1"/>
</dbReference>
<dbReference type="RefSeq" id="WP_419189432.1">
    <property type="nucleotide sequence ID" value="NZ_CP036526.1"/>
</dbReference>
<reference evidence="2 3" key="1">
    <citation type="submission" date="2019-02" db="EMBL/GenBank/DDBJ databases">
        <title>Deep-cultivation of Planctomycetes and their phenomic and genomic characterization uncovers novel biology.</title>
        <authorList>
            <person name="Wiegand S."/>
            <person name="Jogler M."/>
            <person name="Boedeker C."/>
            <person name="Pinto D."/>
            <person name="Vollmers J."/>
            <person name="Rivas-Marin E."/>
            <person name="Kohn T."/>
            <person name="Peeters S.H."/>
            <person name="Heuer A."/>
            <person name="Rast P."/>
            <person name="Oberbeckmann S."/>
            <person name="Bunk B."/>
            <person name="Jeske O."/>
            <person name="Meyerdierks A."/>
            <person name="Storesund J.E."/>
            <person name="Kallscheuer N."/>
            <person name="Luecker S."/>
            <person name="Lage O.M."/>
            <person name="Pohl T."/>
            <person name="Merkel B.J."/>
            <person name="Hornburger P."/>
            <person name="Mueller R.-W."/>
            <person name="Bruemmer F."/>
            <person name="Labrenz M."/>
            <person name="Spormann A.M."/>
            <person name="Op den Camp H."/>
            <person name="Overmann J."/>
            <person name="Amann R."/>
            <person name="Jetten M.S.M."/>
            <person name="Mascher T."/>
            <person name="Medema M.H."/>
            <person name="Devos D.P."/>
            <person name="Kaster A.-K."/>
            <person name="Ovreas L."/>
            <person name="Rohde M."/>
            <person name="Galperin M.Y."/>
            <person name="Jogler C."/>
        </authorList>
    </citation>
    <scope>NUCLEOTIDE SEQUENCE [LARGE SCALE GENOMIC DNA]</scope>
    <source>
        <strain evidence="2 3">K23_9</strain>
    </source>
</reference>
<dbReference type="InterPro" id="IPR036485">
    <property type="entry name" value="Glu_synth_asu_C_sf"/>
</dbReference>
<gene>
    <name evidence="2" type="ORF">K239x_56520</name>
</gene>
<accession>A0A517P2N0</accession>
<dbReference type="Proteomes" id="UP000319817">
    <property type="component" value="Chromosome"/>
</dbReference>
<dbReference type="AlphaFoldDB" id="A0A517P2N0"/>
<protein>
    <submittedName>
        <fullName evidence="2">GXGXG motif protein</fullName>
    </submittedName>
</protein>
<dbReference type="SUPFAM" id="SSF69336">
    <property type="entry name" value="Alpha subunit of glutamate synthase, C-terminal domain"/>
    <property type="match status" value="1"/>
</dbReference>
<evidence type="ECO:0000313" key="2">
    <source>
        <dbReference type="EMBL" id="QDT13632.1"/>
    </source>
</evidence>
<dbReference type="PANTHER" id="PTHR39673:SF5">
    <property type="entry name" value="TUNGSTEN-CONTAINING FORMYLMETHANOFURAN DEHYDROGENASE 2 SUBUNIT C"/>
    <property type="match status" value="1"/>
</dbReference>
<proteinExistence type="predicted"/>
<evidence type="ECO:0000256" key="1">
    <source>
        <dbReference type="SAM" id="MobiDB-lite"/>
    </source>
</evidence>
<feature type="region of interest" description="Disordered" evidence="1">
    <location>
        <begin position="1"/>
        <end position="24"/>
    </location>
</feature>